<evidence type="ECO:0000313" key="1">
    <source>
        <dbReference type="EMBL" id="AXH59778.1"/>
    </source>
</evidence>
<gene>
    <name evidence="1" type="ORF">PLA107_031640</name>
</gene>
<dbReference type="EMBL" id="CP031226">
    <property type="protein sequence ID" value="AXH59778.1"/>
    <property type="molecule type" value="Genomic_DNA"/>
</dbReference>
<reference evidence="1 2" key="1">
    <citation type="journal article" date="2011" name="PLoS Pathog.">
        <title>Dynamic evolution of pathogenicity revealed by sequencing and comparative genomics of 19 Pseudomonas syringae isolates.</title>
        <authorList>
            <person name="Baltrus D.A."/>
            <person name="Nishimura M.T."/>
            <person name="Romanchuk A."/>
            <person name="Chang J.H."/>
            <person name="Mukhtar M.S."/>
            <person name="Cherkis K."/>
            <person name="Roach J."/>
            <person name="Grant S.R."/>
            <person name="Jones C.D."/>
            <person name="Dangl J.L."/>
        </authorList>
    </citation>
    <scope>NUCLEOTIDE SEQUENCE [LARGE SCALE GENOMIC DNA]</scope>
    <source>
        <strain evidence="1 2">M301315</strain>
    </source>
</reference>
<dbReference type="GeneID" id="39474223"/>
<keyword evidence="1" id="KW-0614">Plasmid</keyword>
<dbReference type="RefSeq" id="WP_005741949.1">
    <property type="nucleotide sequence ID" value="NZ_CP031226.1"/>
</dbReference>
<protein>
    <submittedName>
        <fullName evidence="1">Uncharacterized protein</fullName>
    </submittedName>
</protein>
<geneLocation type="plasmid" evidence="2">
    <name>pmppla107</name>
</geneLocation>
<dbReference type="Proteomes" id="UP000006426">
    <property type="component" value="Plasmid pmppla107"/>
</dbReference>
<sequence>MDGTIILVTETANGETFQVLPAAFMNHGGGLPQFGEKKIGSIGWWAVIASRRTGEGGNCPLPVTWRPLASTPVCWMPMPEMEPIEKLQNRLRYVMSKRGKARTEALVAELTASA</sequence>
<proteinExistence type="predicted"/>
<accession>A0AAD0PW09</accession>
<organism evidence="1 2">
    <name type="scientific">Pseudomonas amygdali pv. lachrymans str. M301315</name>
    <dbReference type="NCBI Taxonomy" id="629260"/>
    <lineage>
        <taxon>Bacteria</taxon>
        <taxon>Pseudomonadati</taxon>
        <taxon>Pseudomonadota</taxon>
        <taxon>Gammaproteobacteria</taxon>
        <taxon>Pseudomonadales</taxon>
        <taxon>Pseudomonadaceae</taxon>
        <taxon>Pseudomonas</taxon>
        <taxon>Pseudomonas amygdali</taxon>
    </lineage>
</organism>
<name>A0AAD0PW09_PSEAV</name>
<evidence type="ECO:0000313" key="2">
    <source>
        <dbReference type="Proteomes" id="UP000006426"/>
    </source>
</evidence>
<dbReference type="AlphaFoldDB" id="A0AAD0PW09"/>